<reference evidence="1 2" key="1">
    <citation type="submission" date="2022-01" db="EMBL/GenBank/DDBJ databases">
        <authorList>
            <person name="Xiong W."/>
            <person name="Schranz E."/>
        </authorList>
    </citation>
    <scope>NUCLEOTIDE SEQUENCE [LARGE SCALE GENOMIC DNA]</scope>
</reference>
<evidence type="ECO:0000313" key="2">
    <source>
        <dbReference type="Proteomes" id="UP001157418"/>
    </source>
</evidence>
<dbReference type="PANTHER" id="PTHR34072:SF57">
    <property type="entry name" value="RNA-DIRECTED DNA POLYMERASE"/>
    <property type="match status" value="1"/>
</dbReference>
<accession>A0AAU9MQ93</accession>
<dbReference type="EMBL" id="CAKMRJ010002223">
    <property type="protein sequence ID" value="CAH1426858.1"/>
    <property type="molecule type" value="Genomic_DNA"/>
</dbReference>
<comment type="caution">
    <text evidence="1">The sequence shown here is derived from an EMBL/GenBank/DDBJ whole genome shotgun (WGS) entry which is preliminary data.</text>
</comment>
<gene>
    <name evidence="1" type="ORF">LVIROSA_LOCUS13917</name>
</gene>
<protein>
    <recommendedName>
        <fullName evidence="3">Reverse transcriptase RNase H-like domain-containing protein</fullName>
    </recommendedName>
</protein>
<dbReference type="Proteomes" id="UP001157418">
    <property type="component" value="Unassembled WGS sequence"/>
</dbReference>
<keyword evidence="2" id="KW-1185">Reference proteome</keyword>
<proteinExistence type="predicted"/>
<organism evidence="1 2">
    <name type="scientific">Lactuca virosa</name>
    <dbReference type="NCBI Taxonomy" id="75947"/>
    <lineage>
        <taxon>Eukaryota</taxon>
        <taxon>Viridiplantae</taxon>
        <taxon>Streptophyta</taxon>
        <taxon>Embryophyta</taxon>
        <taxon>Tracheophyta</taxon>
        <taxon>Spermatophyta</taxon>
        <taxon>Magnoliopsida</taxon>
        <taxon>eudicotyledons</taxon>
        <taxon>Gunneridae</taxon>
        <taxon>Pentapetalae</taxon>
        <taxon>asterids</taxon>
        <taxon>campanulids</taxon>
        <taxon>Asterales</taxon>
        <taxon>Asteraceae</taxon>
        <taxon>Cichorioideae</taxon>
        <taxon>Cichorieae</taxon>
        <taxon>Lactucinae</taxon>
        <taxon>Lactuca</taxon>
    </lineage>
</organism>
<sequence>MDHAAIRYLMAKKNVKARLVRWILLLQEFDLEVRDKKGVENVVADHLSMLESESTKYDQPVIQDSFPDERILRVSREHPWYANIVNYFVGVVFPDGFSWHQKKKLMYDAKFYFWDESYLFRRNADKMWTRCILEMEQKQILEKCHNSEYGGRFQDASRLEILEEYKRCH</sequence>
<name>A0AAU9MQ93_9ASTR</name>
<evidence type="ECO:0008006" key="3">
    <source>
        <dbReference type="Google" id="ProtNLM"/>
    </source>
</evidence>
<evidence type="ECO:0000313" key="1">
    <source>
        <dbReference type="EMBL" id="CAH1426858.1"/>
    </source>
</evidence>
<dbReference type="AlphaFoldDB" id="A0AAU9MQ93"/>
<dbReference type="PANTHER" id="PTHR34072">
    <property type="entry name" value="ENZYMATIC POLYPROTEIN-RELATED"/>
    <property type="match status" value="1"/>
</dbReference>